<reference evidence="8" key="1">
    <citation type="submission" date="2003-08" db="EMBL/GenBank/DDBJ databases">
        <authorList>
            <person name="Birren B."/>
            <person name="Nusbaum C."/>
            <person name="Abebe A."/>
            <person name="Abouelleil A."/>
            <person name="Adekoya E."/>
            <person name="Ait-zahra M."/>
            <person name="Allen N."/>
            <person name="Allen T."/>
            <person name="An P."/>
            <person name="Anderson M."/>
            <person name="Anderson S."/>
            <person name="Arachchi H."/>
            <person name="Armbruster J."/>
            <person name="Bachantsang P."/>
            <person name="Baldwin J."/>
            <person name="Barry A."/>
            <person name="Bayul T."/>
            <person name="Blitshsteyn B."/>
            <person name="Bloom T."/>
            <person name="Blye J."/>
            <person name="Boguslavskiy L."/>
            <person name="Borowsky M."/>
            <person name="Boukhgalter B."/>
            <person name="Brunache A."/>
            <person name="Butler J."/>
            <person name="Calixte N."/>
            <person name="Calvo S."/>
            <person name="Camarata J."/>
            <person name="Campo K."/>
            <person name="Chang J."/>
            <person name="Cheshatsang Y."/>
            <person name="Citroen M."/>
            <person name="Collymore A."/>
            <person name="Considine T."/>
            <person name="Cook A."/>
            <person name="Cooke P."/>
            <person name="Corum B."/>
            <person name="Cuomo C."/>
            <person name="David R."/>
            <person name="Dawoe T."/>
            <person name="Degray S."/>
            <person name="Dodge S."/>
            <person name="Dooley K."/>
            <person name="Dorje P."/>
            <person name="Dorjee K."/>
            <person name="Dorris L."/>
            <person name="Duffey N."/>
            <person name="Dupes A."/>
            <person name="Elkins T."/>
            <person name="Engels R."/>
            <person name="Erickson J."/>
            <person name="Farina A."/>
            <person name="Faro S."/>
            <person name="Ferreira P."/>
            <person name="Fischer H."/>
            <person name="Fitzgerald M."/>
            <person name="Foley K."/>
            <person name="Gage D."/>
            <person name="Galagan J."/>
            <person name="Gearin G."/>
            <person name="Gnerre S."/>
            <person name="Gnirke A."/>
            <person name="Goyette A."/>
            <person name="Graham J."/>
            <person name="Grandbois E."/>
            <person name="Gyaltsen K."/>
            <person name="Hafez N."/>
            <person name="Hagopian D."/>
            <person name="Hagos B."/>
            <person name="Hall J."/>
            <person name="Hatcher B."/>
            <person name="Heller A."/>
            <person name="Higgins H."/>
            <person name="Honan T."/>
            <person name="Horn A."/>
            <person name="Houde N."/>
            <person name="Hughes L."/>
            <person name="Hulme W."/>
            <person name="Husby E."/>
            <person name="Iliev I."/>
            <person name="Jaffe D."/>
            <person name="Jones C."/>
            <person name="Kamal M."/>
            <person name="Kamat A."/>
            <person name="Kamvysselis M."/>
            <person name="Karlsson E."/>
            <person name="Kells C."/>
            <person name="Kieu A."/>
            <person name="Kisner P."/>
            <person name="Kodira C."/>
            <person name="Kulbokas E."/>
            <person name="Labutti K."/>
            <person name="Lama D."/>
            <person name="Landers T."/>
            <person name="Leger J."/>
            <person name="Levine S."/>
            <person name="Lewis D."/>
            <person name="Lewis T."/>
            <person name="Lindblad-toh K."/>
            <person name="Liu X."/>
            <person name="Lokyitsang T."/>
            <person name="Lokyitsang Y."/>
            <person name="Lucien O."/>
            <person name="Lui A."/>
            <person name="Ma L.J."/>
            <person name="Mabbitt R."/>
            <person name="Macdonald J."/>
            <person name="Maclean C."/>
            <person name="Major J."/>
            <person name="Manning J."/>
            <person name="Marabella R."/>
            <person name="Maru K."/>
            <person name="Matthews C."/>
            <person name="Mauceli E."/>
            <person name="Mccarthy M."/>
            <person name="Mcdonough S."/>
            <person name="Mcghee T."/>
            <person name="Meldrim J."/>
            <person name="Meneus L."/>
            <person name="Mesirov J."/>
            <person name="Mihalev A."/>
            <person name="Mihova T."/>
            <person name="Mikkelsen T."/>
            <person name="Mlenga V."/>
            <person name="Moru K."/>
            <person name="Mozes J."/>
            <person name="Mulrain L."/>
            <person name="Munson G."/>
            <person name="Naylor J."/>
            <person name="Newes C."/>
            <person name="Nguyen C."/>
            <person name="Nguyen N."/>
            <person name="Nguyen T."/>
            <person name="Nicol R."/>
            <person name="Nielsen C."/>
            <person name="Nizzari M."/>
            <person name="Norbu C."/>
            <person name="Norbu N."/>
            <person name="O'donnell P."/>
            <person name="Okoawo O."/>
            <person name="O'leary S."/>
            <person name="Omotosho B."/>
            <person name="O'neill K."/>
            <person name="Osman S."/>
            <person name="Parker S."/>
            <person name="Perrin D."/>
            <person name="Phunkhang P."/>
            <person name="Piqani B."/>
            <person name="Purcell S."/>
            <person name="Rachupka T."/>
            <person name="Ramasamy U."/>
            <person name="Rameau R."/>
            <person name="Ray V."/>
            <person name="Raymond C."/>
            <person name="Retta R."/>
            <person name="Richardson S."/>
            <person name="Rise C."/>
            <person name="Rodriguez J."/>
            <person name="Rogers J."/>
            <person name="Rogov P."/>
            <person name="Rutman M."/>
            <person name="Schupbach R."/>
            <person name="Seaman C."/>
            <person name="Settipalli S."/>
            <person name="Sharpe T."/>
            <person name="Sheridan J."/>
            <person name="Sherpa N."/>
            <person name="Shi J."/>
            <person name="Smirnov S."/>
            <person name="Smith C."/>
            <person name="Sougnez C."/>
            <person name="Spencer B."/>
            <person name="Stalker J."/>
            <person name="Stange-thomann N."/>
            <person name="Stavropoulos S."/>
            <person name="Stetson K."/>
            <person name="Stone C."/>
            <person name="Stone S."/>
            <person name="Stubbs M."/>
            <person name="Talamas J."/>
            <person name="Tchuinga P."/>
            <person name="Tenzing P."/>
            <person name="Tesfaye S."/>
            <person name="Theodore J."/>
            <person name="Thoulutsang Y."/>
            <person name="Topham K."/>
            <person name="Towey S."/>
            <person name="Tsamla T."/>
            <person name="Tsomo N."/>
            <person name="Vallee D."/>
            <person name="Vassiliev H."/>
            <person name="Venkataraman V."/>
            <person name="Vinson J."/>
            <person name="Vo A."/>
            <person name="Wade C."/>
            <person name="Wang S."/>
            <person name="Wangchuk T."/>
            <person name="Wangdi T."/>
            <person name="Whittaker C."/>
            <person name="Wilkinson J."/>
            <person name="Wu Y."/>
            <person name="Wyman D."/>
            <person name="Yadav S."/>
            <person name="Yang S."/>
            <person name="Yang X."/>
            <person name="Yeager S."/>
            <person name="Yee E."/>
            <person name="Young G."/>
            <person name="Zainoun J."/>
            <person name="Zembeck L."/>
            <person name="Zimmer A."/>
            <person name="Zody M."/>
            <person name="Lander E."/>
        </authorList>
    </citation>
    <scope>NUCLEOTIDE SEQUENCE [LARGE SCALE GENOMIC DNA]</scope>
</reference>
<dbReference type="SMART" id="SM01401">
    <property type="entry name" value="Sds3"/>
    <property type="match status" value="1"/>
</dbReference>
<protein>
    <recommendedName>
        <fullName evidence="9">Sin3 histone deacetylase corepressor complex component SDS3</fullName>
    </recommendedName>
</protein>
<dbReference type="FunCoup" id="H2YWK4">
    <property type="interactions" value="277"/>
</dbReference>
<keyword evidence="2" id="KW-0678">Repressor</keyword>
<reference evidence="7" key="2">
    <citation type="submission" date="2025-08" db="UniProtKB">
        <authorList>
            <consortium name="Ensembl"/>
        </authorList>
    </citation>
    <scope>IDENTIFICATION</scope>
</reference>
<evidence type="ECO:0000256" key="2">
    <source>
        <dbReference type="ARBA" id="ARBA00022491"/>
    </source>
</evidence>
<evidence type="ECO:0000313" key="7">
    <source>
        <dbReference type="Ensembl" id="ENSCSAVP00000009715.1"/>
    </source>
</evidence>
<sequence>EDTDDASETDRAKREEATEIKEQMYREKLAQIKQQVAQLHAENHPEFCRKHRKLEMIYKERQKQLQVYHCYLVNKVNHCSSFIVPMNKCFNGPLSQGKKQIEMERHTMELTGAFTSSMEAKAVTRKLRRRANEPPPTQNEKRRKASPTQLNFLLNEEEIANDLKLSVLYSIQLLSVCCSMTGLILNKEKVIRDYDRDYQPDHPTQECRLENGRLYFEKRWYHTGQPIFVDYYREGRVAAIVGITDREVCVRKVSDGSKIKIVTSQLNRGRCGIKRRTLQ</sequence>
<dbReference type="GO" id="GO:0010468">
    <property type="term" value="P:regulation of gene expression"/>
    <property type="evidence" value="ECO:0007669"/>
    <property type="project" value="UniProtKB-ARBA"/>
</dbReference>
<dbReference type="PANTHER" id="PTHR21964">
    <property type="entry name" value="BREAST CANCER METASTASIS-SUPPRESSOR 1"/>
    <property type="match status" value="1"/>
</dbReference>
<reference evidence="7" key="3">
    <citation type="submission" date="2025-09" db="UniProtKB">
        <authorList>
            <consortium name="Ensembl"/>
        </authorList>
    </citation>
    <scope>IDENTIFICATION</scope>
</reference>
<organism evidence="7 8">
    <name type="scientific">Ciona savignyi</name>
    <name type="common">Pacific transparent sea squirt</name>
    <dbReference type="NCBI Taxonomy" id="51511"/>
    <lineage>
        <taxon>Eukaryota</taxon>
        <taxon>Metazoa</taxon>
        <taxon>Chordata</taxon>
        <taxon>Tunicata</taxon>
        <taxon>Ascidiacea</taxon>
        <taxon>Phlebobranchia</taxon>
        <taxon>Cionidae</taxon>
        <taxon>Ciona</taxon>
    </lineage>
</organism>
<dbReference type="Ensembl" id="ENSCSAVT00000009833.1">
    <property type="protein sequence ID" value="ENSCSAVP00000009715.1"/>
    <property type="gene ID" value="ENSCSAVG00000005701.1"/>
</dbReference>
<dbReference type="GeneTree" id="ENSGT00910000144281"/>
<evidence type="ECO:0000256" key="6">
    <source>
        <dbReference type="SAM" id="MobiDB-lite"/>
    </source>
</evidence>
<dbReference type="AlphaFoldDB" id="H2YWK4"/>
<keyword evidence="4" id="KW-0804">Transcription</keyword>
<evidence type="ECO:0000256" key="5">
    <source>
        <dbReference type="ARBA" id="ARBA00023242"/>
    </source>
</evidence>
<dbReference type="Pfam" id="PF08598">
    <property type="entry name" value="Sds3"/>
    <property type="match status" value="1"/>
</dbReference>
<proteinExistence type="predicted"/>
<feature type="region of interest" description="Disordered" evidence="6">
    <location>
        <begin position="126"/>
        <end position="147"/>
    </location>
</feature>
<keyword evidence="3" id="KW-0805">Transcription regulation</keyword>
<keyword evidence="8" id="KW-1185">Reference proteome</keyword>
<evidence type="ECO:0000313" key="8">
    <source>
        <dbReference type="Proteomes" id="UP000007875"/>
    </source>
</evidence>
<dbReference type="InParanoid" id="H2YWK4"/>
<name>H2YWK4_CIOSA</name>
<evidence type="ECO:0000256" key="1">
    <source>
        <dbReference type="ARBA" id="ARBA00004123"/>
    </source>
</evidence>
<dbReference type="eggNOG" id="KOG4466">
    <property type="taxonomic scope" value="Eukaryota"/>
</dbReference>
<dbReference type="InterPro" id="IPR013907">
    <property type="entry name" value="Sds3"/>
</dbReference>
<dbReference type="Proteomes" id="UP000007875">
    <property type="component" value="Unassembled WGS sequence"/>
</dbReference>
<keyword evidence="5" id="KW-0539">Nucleus</keyword>
<accession>H2YWK4</accession>
<evidence type="ECO:0000256" key="3">
    <source>
        <dbReference type="ARBA" id="ARBA00023015"/>
    </source>
</evidence>
<dbReference type="STRING" id="51511.ENSCSAVP00000009715"/>
<dbReference type="GO" id="GO:0005654">
    <property type="term" value="C:nucleoplasm"/>
    <property type="evidence" value="ECO:0007669"/>
    <property type="project" value="UniProtKB-ARBA"/>
</dbReference>
<dbReference type="OMA" id="YERRWYH"/>
<comment type="subcellular location">
    <subcellularLocation>
        <location evidence="1">Nucleus</location>
    </subcellularLocation>
</comment>
<evidence type="ECO:0000256" key="4">
    <source>
        <dbReference type="ARBA" id="ARBA00023163"/>
    </source>
</evidence>
<evidence type="ECO:0008006" key="9">
    <source>
        <dbReference type="Google" id="ProtNLM"/>
    </source>
</evidence>